<evidence type="ECO:0000256" key="4">
    <source>
        <dbReference type="ARBA" id="ARBA00022741"/>
    </source>
</evidence>
<dbReference type="InterPro" id="IPR000719">
    <property type="entry name" value="Prot_kinase_dom"/>
</dbReference>
<dbReference type="SMART" id="SM00220">
    <property type="entry name" value="S_TKc"/>
    <property type="match status" value="1"/>
</dbReference>
<dbReference type="GO" id="GO:0005634">
    <property type="term" value="C:nucleus"/>
    <property type="evidence" value="ECO:0007669"/>
    <property type="project" value="TreeGrafter"/>
</dbReference>
<evidence type="ECO:0000313" key="12">
    <source>
        <dbReference type="Proteomes" id="UP000054721"/>
    </source>
</evidence>
<dbReference type="AlphaFoldDB" id="A0A0V1LKA3"/>
<proteinExistence type="inferred from homology"/>
<dbReference type="GO" id="GO:0007346">
    <property type="term" value="P:regulation of mitotic cell cycle"/>
    <property type="evidence" value="ECO:0007669"/>
    <property type="project" value="TreeGrafter"/>
</dbReference>
<keyword evidence="6 7" id="KW-0067">ATP-binding</keyword>
<keyword evidence="12" id="KW-1185">Reference proteome</keyword>
<dbReference type="InterPro" id="IPR011009">
    <property type="entry name" value="Kinase-like_dom_sf"/>
</dbReference>
<dbReference type="OrthoDB" id="1732493at2759"/>
<dbReference type="GO" id="GO:0005524">
    <property type="term" value="F:ATP binding"/>
    <property type="evidence" value="ECO:0007669"/>
    <property type="project" value="UniProtKB-UniRule"/>
</dbReference>
<evidence type="ECO:0000256" key="5">
    <source>
        <dbReference type="ARBA" id="ARBA00022777"/>
    </source>
</evidence>
<evidence type="ECO:0000256" key="3">
    <source>
        <dbReference type="ARBA" id="ARBA00022679"/>
    </source>
</evidence>
<evidence type="ECO:0000256" key="2">
    <source>
        <dbReference type="ARBA" id="ARBA00022527"/>
    </source>
</evidence>
<dbReference type="PROSITE" id="PS00108">
    <property type="entry name" value="PROTEIN_KINASE_ST"/>
    <property type="match status" value="1"/>
</dbReference>
<gene>
    <name evidence="11" type="primary">Cdk10</name>
    <name evidence="11" type="ORF">T02_10888</name>
</gene>
<organism evidence="11 12">
    <name type="scientific">Trichinella nativa</name>
    <dbReference type="NCBI Taxonomy" id="6335"/>
    <lineage>
        <taxon>Eukaryota</taxon>
        <taxon>Metazoa</taxon>
        <taxon>Ecdysozoa</taxon>
        <taxon>Nematoda</taxon>
        <taxon>Enoplea</taxon>
        <taxon>Dorylaimia</taxon>
        <taxon>Trichinellida</taxon>
        <taxon>Trichinellidae</taxon>
        <taxon>Trichinella</taxon>
    </lineage>
</organism>
<accession>A0A0V1LKA3</accession>
<evidence type="ECO:0000256" key="6">
    <source>
        <dbReference type="ARBA" id="ARBA00022840"/>
    </source>
</evidence>
<dbReference type="Gene3D" id="1.10.510.10">
    <property type="entry name" value="Transferase(Phosphotransferase) domain 1"/>
    <property type="match status" value="1"/>
</dbReference>
<evidence type="ECO:0000256" key="1">
    <source>
        <dbReference type="ARBA" id="ARBA00006485"/>
    </source>
</evidence>
<keyword evidence="5 11" id="KW-0418">Kinase</keyword>
<dbReference type="PROSITE" id="PS00107">
    <property type="entry name" value="PROTEIN_KINASE_ATP"/>
    <property type="match status" value="1"/>
</dbReference>
<comment type="caution">
    <text evidence="11">The sequence shown here is derived from an EMBL/GenBank/DDBJ whole genome shotgun (WGS) entry which is preliminary data.</text>
</comment>
<dbReference type="FunFam" id="1.10.510.10:FF:000533">
    <property type="entry name" value="cyclin-dependent kinase 10"/>
    <property type="match status" value="1"/>
</dbReference>
<keyword evidence="2 8" id="KW-0723">Serine/threonine-protein kinase</keyword>
<dbReference type="InterPro" id="IPR050108">
    <property type="entry name" value="CDK"/>
</dbReference>
<reference evidence="11 12" key="1">
    <citation type="submission" date="2015-05" db="EMBL/GenBank/DDBJ databases">
        <title>Evolution of Trichinella species and genotypes.</title>
        <authorList>
            <person name="Korhonen P.K."/>
            <person name="Edoardo P."/>
            <person name="Giuseppe L.R."/>
            <person name="Gasser R.B."/>
        </authorList>
    </citation>
    <scope>NUCLEOTIDE SEQUENCE [LARGE SCALE GENOMIC DNA]</scope>
    <source>
        <strain evidence="11">ISS10</strain>
    </source>
</reference>
<protein>
    <submittedName>
        <fullName evidence="11">Cyclin-dependent kinase 10</fullName>
    </submittedName>
</protein>
<dbReference type="STRING" id="6335.A0A0V1LKA3"/>
<dbReference type="Gene3D" id="3.30.200.20">
    <property type="entry name" value="Phosphorylase Kinase, domain 1"/>
    <property type="match status" value="1"/>
</dbReference>
<dbReference type="Pfam" id="PF00069">
    <property type="entry name" value="Pkinase"/>
    <property type="match status" value="1"/>
</dbReference>
<dbReference type="PANTHER" id="PTHR24056">
    <property type="entry name" value="CELL DIVISION PROTEIN KINASE"/>
    <property type="match status" value="1"/>
</dbReference>
<dbReference type="InterPro" id="IPR008271">
    <property type="entry name" value="Ser/Thr_kinase_AS"/>
</dbReference>
<evidence type="ECO:0000313" key="11">
    <source>
        <dbReference type="EMBL" id="KRZ59914.1"/>
    </source>
</evidence>
<dbReference type="PANTHER" id="PTHR24056:SF508">
    <property type="entry name" value="CYCLIN-DEPENDENT KINASE 10"/>
    <property type="match status" value="1"/>
</dbReference>
<dbReference type="EMBL" id="JYDW01000035">
    <property type="protein sequence ID" value="KRZ59914.1"/>
    <property type="molecule type" value="Genomic_DNA"/>
</dbReference>
<dbReference type="SUPFAM" id="SSF56112">
    <property type="entry name" value="Protein kinase-like (PK-like)"/>
    <property type="match status" value="1"/>
</dbReference>
<evidence type="ECO:0000256" key="7">
    <source>
        <dbReference type="PROSITE-ProRule" id="PRU10141"/>
    </source>
</evidence>
<keyword evidence="4 7" id="KW-0547">Nucleotide-binding</keyword>
<feature type="region of interest" description="Disordered" evidence="9">
    <location>
        <begin position="437"/>
        <end position="460"/>
    </location>
</feature>
<evidence type="ECO:0000256" key="8">
    <source>
        <dbReference type="RuleBase" id="RU000304"/>
    </source>
</evidence>
<evidence type="ECO:0000256" key="9">
    <source>
        <dbReference type="SAM" id="MobiDB-lite"/>
    </source>
</evidence>
<dbReference type="InterPro" id="IPR017441">
    <property type="entry name" value="Protein_kinase_ATP_BS"/>
</dbReference>
<feature type="domain" description="Protein kinase" evidence="10">
    <location>
        <begin position="148"/>
        <end position="429"/>
    </location>
</feature>
<feature type="binding site" evidence="7">
    <location>
        <position position="177"/>
    </location>
    <ligand>
        <name>ATP</name>
        <dbReference type="ChEBI" id="CHEBI:30616"/>
    </ligand>
</feature>
<keyword evidence="3" id="KW-0808">Transferase</keyword>
<comment type="similarity">
    <text evidence="1">Belongs to the protein kinase superfamily. CMGC Ser/Thr protein kinase family. CDC2/CDKX subfamily.</text>
</comment>
<name>A0A0V1LKA3_9BILA</name>
<evidence type="ECO:0000259" key="10">
    <source>
        <dbReference type="PROSITE" id="PS50011"/>
    </source>
</evidence>
<sequence length="460" mass="52262">MGISRFLKANCMLHLLVSHNRHTMKRESSLNFLKIILYDTEICLYEYKDFVLVAAGGSIQCKIHGNFAHMARNVLCKVSPATNCKHEAFIPSNKCSKLDDSQSSRCGRSVSNDSNDDETISYVSLVSGEEVLLNMNSEIEKCRSIYDFKNLNKIGEGAYGTVYQAKDLKSGDIVAIKRVRCDVGLEMSTMREIAILKRTKHKNIIALREIAIGQSLNSVFLVMEYCEHDLGSLLDWMKLPFSESDVKCLIYQLLEGVDYLHSNYIVHRDLKASNLLLKDDGTLKISDFGLARTCGKPEPRMTPKVVTIWYRAPELLFESEHITSAIDIWATACVFGELLLHKPLFPGTGEIDQIRLIIDLLGSPNEKIWPDFVNLPVTRSFSFKKQPYNKLKNLFPTMSSNGIKLLNTMFAYDPKKRATAKQCLTSAYFKEQPFPTNPRLMSSYPQTHNKYSGRKDEHNR</sequence>
<feature type="compositionally biased region" description="Polar residues" evidence="9">
    <location>
        <begin position="439"/>
        <end position="450"/>
    </location>
</feature>
<dbReference type="Proteomes" id="UP000054721">
    <property type="component" value="Unassembled WGS sequence"/>
</dbReference>
<dbReference type="PROSITE" id="PS50011">
    <property type="entry name" value="PROTEIN_KINASE_DOM"/>
    <property type="match status" value="1"/>
</dbReference>
<dbReference type="GO" id="GO:0004674">
    <property type="term" value="F:protein serine/threonine kinase activity"/>
    <property type="evidence" value="ECO:0007669"/>
    <property type="project" value="UniProtKB-KW"/>
</dbReference>